<keyword evidence="2" id="KW-1133">Transmembrane helix</keyword>
<keyword evidence="2" id="KW-0812">Transmembrane</keyword>
<dbReference type="Pfam" id="PF05036">
    <property type="entry name" value="SPOR"/>
    <property type="match status" value="1"/>
</dbReference>
<feature type="region of interest" description="Disordered" evidence="1">
    <location>
        <begin position="60"/>
        <end position="92"/>
    </location>
</feature>
<evidence type="ECO:0000256" key="2">
    <source>
        <dbReference type="SAM" id="Phobius"/>
    </source>
</evidence>
<dbReference type="SUPFAM" id="SSF110997">
    <property type="entry name" value="Sporulation related repeat"/>
    <property type="match status" value="1"/>
</dbReference>
<name>A0ABN6I4A6_9HELI</name>
<evidence type="ECO:0000313" key="5">
    <source>
        <dbReference type="Proteomes" id="UP000826146"/>
    </source>
</evidence>
<dbReference type="Proteomes" id="UP000826146">
    <property type="component" value="Chromosome"/>
</dbReference>
<evidence type="ECO:0000313" key="4">
    <source>
        <dbReference type="EMBL" id="BCZ18368.1"/>
    </source>
</evidence>
<gene>
    <name evidence="4" type="primary">zipA</name>
    <name evidence="4" type="ORF">NHP190012_00100</name>
</gene>
<evidence type="ECO:0000259" key="3">
    <source>
        <dbReference type="Pfam" id="PF05036"/>
    </source>
</evidence>
<feature type="compositionally biased region" description="Polar residues" evidence="1">
    <location>
        <begin position="107"/>
        <end position="121"/>
    </location>
</feature>
<accession>A0ABN6I4A6</accession>
<keyword evidence="4" id="KW-0132">Cell division</keyword>
<sequence length="310" mass="34899">MDKNEFSELEQGLNRRLNEVVNGHEEQKGSGLKKILLIVAIALIILVVVVLVFYKSTREPAKSASLPPEKNMQKVGNGHDFESLTLEPAVKKPEEDRFDKIVKDIQSKQNQSPTEDNNNAKLNALPASPLDRPTPTHKDIGQSAPTHKPVNKEHTEAHKEIHHEAHKPEQAHKSEHHEAHKAHQEAHKPTHHKKEAIHTAHKVEHKVESKAEHPVHKEKPAHATKHESKPVAKHPTAVGLPKGFYLQVGVFSKTPNAKFLEALKAYPHKVQDFKGQKRYLIGPFESKEKADEELEKVSKDVAKPVHVQIK</sequence>
<evidence type="ECO:0000256" key="1">
    <source>
        <dbReference type="SAM" id="MobiDB-lite"/>
    </source>
</evidence>
<keyword evidence="2" id="KW-0472">Membrane</keyword>
<feature type="region of interest" description="Disordered" evidence="1">
    <location>
        <begin position="106"/>
        <end position="196"/>
    </location>
</feature>
<feature type="compositionally biased region" description="Basic and acidic residues" evidence="1">
    <location>
        <begin position="150"/>
        <end position="188"/>
    </location>
</feature>
<proteinExistence type="predicted"/>
<feature type="region of interest" description="Disordered" evidence="1">
    <location>
        <begin position="210"/>
        <end position="234"/>
    </location>
</feature>
<protein>
    <submittedName>
        <fullName evidence="4">Cell division protein ZipA</fullName>
    </submittedName>
</protein>
<keyword evidence="5" id="KW-1185">Reference proteome</keyword>
<feature type="transmembrane region" description="Helical" evidence="2">
    <location>
        <begin position="35"/>
        <end position="54"/>
    </location>
</feature>
<reference evidence="4 5" key="1">
    <citation type="submission" date="2021-07" db="EMBL/GenBank/DDBJ databases">
        <title>Novel Helicobacter sp. Isolated from a cat.</title>
        <authorList>
            <person name="Rimbara E."/>
            <person name="Suzuki M."/>
        </authorList>
    </citation>
    <scope>NUCLEOTIDE SEQUENCE [LARGE SCALE GENOMIC DNA]</scope>
    <source>
        <strain evidence="5">NHP19-012</strain>
    </source>
</reference>
<feature type="domain" description="SPOR" evidence="3">
    <location>
        <begin position="241"/>
        <end position="300"/>
    </location>
</feature>
<keyword evidence="4" id="KW-0131">Cell cycle</keyword>
<dbReference type="EMBL" id="AP024819">
    <property type="protein sequence ID" value="BCZ18368.1"/>
    <property type="molecule type" value="Genomic_DNA"/>
</dbReference>
<dbReference type="GO" id="GO:0051301">
    <property type="term" value="P:cell division"/>
    <property type="evidence" value="ECO:0007669"/>
    <property type="project" value="UniProtKB-KW"/>
</dbReference>
<dbReference type="InterPro" id="IPR036680">
    <property type="entry name" value="SPOR-like_sf"/>
</dbReference>
<dbReference type="RefSeq" id="WP_221271924.1">
    <property type="nucleotide sequence ID" value="NZ_AP024819.1"/>
</dbReference>
<feature type="compositionally biased region" description="Basic and acidic residues" evidence="1">
    <location>
        <begin position="210"/>
        <end position="230"/>
    </location>
</feature>
<organism evidence="4 5">
    <name type="scientific">Helicobacter gastrofelis</name>
    <dbReference type="NCBI Taxonomy" id="2849642"/>
    <lineage>
        <taxon>Bacteria</taxon>
        <taxon>Pseudomonadati</taxon>
        <taxon>Campylobacterota</taxon>
        <taxon>Epsilonproteobacteria</taxon>
        <taxon>Campylobacterales</taxon>
        <taxon>Helicobacteraceae</taxon>
        <taxon>Helicobacter</taxon>
    </lineage>
</organism>
<dbReference type="InterPro" id="IPR007730">
    <property type="entry name" value="SPOR-like_dom"/>
</dbReference>